<accession>I0AKY8</accession>
<dbReference type="PANTHER" id="PTHR43110:SF1">
    <property type="entry name" value="THIOL PEROXIDASE"/>
    <property type="match status" value="1"/>
</dbReference>
<dbReference type="InterPro" id="IPR036249">
    <property type="entry name" value="Thioredoxin-like_sf"/>
</dbReference>
<dbReference type="GO" id="GO:0016491">
    <property type="term" value="F:oxidoreductase activity"/>
    <property type="evidence" value="ECO:0007669"/>
    <property type="project" value="InterPro"/>
</dbReference>
<sequence length="216" mass="24302">MKLIPYLLLVLLTFSNIFGDSSLDNRKKVANSASEICPIKIGEKIPPISIRNLSEEEIDLNKFLSGKKTILIFYRGGWCPYCNMQLSELNSIEDELIKLGYQTVAISMDKPSKLKESISEHNLKYVLLSDSRAEASIAFGLAFKVADDYNKMLLGHNINLEEASGEKHHILPVPAVFIVSKDGTIKFEYVNPDYKVRLNSVILLKAAEQYSRSETN</sequence>
<evidence type="ECO:0000259" key="2">
    <source>
        <dbReference type="PROSITE" id="PS51352"/>
    </source>
</evidence>
<evidence type="ECO:0000256" key="1">
    <source>
        <dbReference type="ARBA" id="ARBA00023284"/>
    </source>
</evidence>
<keyword evidence="4" id="KW-1185">Reference proteome</keyword>
<dbReference type="SUPFAM" id="SSF52833">
    <property type="entry name" value="Thioredoxin-like"/>
    <property type="match status" value="1"/>
</dbReference>
<dbReference type="Pfam" id="PF00578">
    <property type="entry name" value="AhpC-TSA"/>
    <property type="match status" value="1"/>
</dbReference>
<dbReference type="OrthoDB" id="9809746at2"/>
<dbReference type="KEGG" id="ial:IALB_1939"/>
<dbReference type="RefSeq" id="WP_014560794.1">
    <property type="nucleotide sequence ID" value="NC_017464.1"/>
</dbReference>
<dbReference type="CDD" id="cd02970">
    <property type="entry name" value="PRX_like2"/>
    <property type="match status" value="1"/>
</dbReference>
<dbReference type="GO" id="GO:0016209">
    <property type="term" value="F:antioxidant activity"/>
    <property type="evidence" value="ECO:0007669"/>
    <property type="project" value="InterPro"/>
</dbReference>
<evidence type="ECO:0000313" key="4">
    <source>
        <dbReference type="Proteomes" id="UP000007394"/>
    </source>
</evidence>
<organism evidence="3 4">
    <name type="scientific">Ignavibacterium album (strain DSM 19864 / JCM 16511 / NBRC 101810 / Mat9-16)</name>
    <dbReference type="NCBI Taxonomy" id="945713"/>
    <lineage>
        <taxon>Bacteria</taxon>
        <taxon>Pseudomonadati</taxon>
        <taxon>Ignavibacteriota</taxon>
        <taxon>Ignavibacteria</taxon>
        <taxon>Ignavibacteriales</taxon>
        <taxon>Ignavibacteriaceae</taxon>
        <taxon>Ignavibacterium</taxon>
    </lineage>
</organism>
<protein>
    <submittedName>
        <fullName evidence="3">Peroxiredoxin</fullName>
    </submittedName>
</protein>
<dbReference type="PANTHER" id="PTHR43110">
    <property type="entry name" value="THIOL PEROXIDASE"/>
    <property type="match status" value="1"/>
</dbReference>
<name>I0AKY8_IGNAJ</name>
<dbReference type="EMBL" id="CP003418">
    <property type="protein sequence ID" value="AFH49645.1"/>
    <property type="molecule type" value="Genomic_DNA"/>
</dbReference>
<gene>
    <name evidence="3" type="ordered locus">IALB_1939</name>
</gene>
<dbReference type="InterPro" id="IPR000866">
    <property type="entry name" value="AhpC/TSA"/>
</dbReference>
<dbReference type="eggNOG" id="COG1225">
    <property type="taxonomic scope" value="Bacteria"/>
</dbReference>
<dbReference type="InterPro" id="IPR050455">
    <property type="entry name" value="Tpx_Peroxidase_subfamily"/>
</dbReference>
<dbReference type="InterPro" id="IPR013766">
    <property type="entry name" value="Thioredoxin_domain"/>
</dbReference>
<keyword evidence="1" id="KW-0676">Redox-active center</keyword>
<dbReference type="Gene3D" id="3.40.30.10">
    <property type="entry name" value="Glutaredoxin"/>
    <property type="match status" value="1"/>
</dbReference>
<dbReference type="STRING" id="945713.IALB_1939"/>
<dbReference type="Proteomes" id="UP000007394">
    <property type="component" value="Chromosome"/>
</dbReference>
<dbReference type="AlphaFoldDB" id="I0AKY8"/>
<feature type="domain" description="Thioredoxin" evidence="2">
    <location>
        <begin position="39"/>
        <end position="212"/>
    </location>
</feature>
<reference evidence="3 4" key="1">
    <citation type="journal article" date="2012" name="Front. Microbiol.">
        <title>Complete genome of Ignavibacterium album, a metabolically versatile, flagellated, facultative anaerobe from the phylum Chlorobi.</title>
        <authorList>
            <person name="Liu Z."/>
            <person name="Frigaard N.-U."/>
            <person name="Vogl K."/>
            <person name="Iino T."/>
            <person name="Ohkuma M."/>
            <person name="Overmann J."/>
            <person name="Bryant D.A."/>
        </authorList>
    </citation>
    <scope>NUCLEOTIDE SEQUENCE [LARGE SCALE GENOMIC DNA]</scope>
    <source>
        <strain evidence="4">DSM 19864 / JCM 16511 / NBRC 101810 / Mat9-16</strain>
    </source>
</reference>
<proteinExistence type="predicted"/>
<dbReference type="PROSITE" id="PS51352">
    <property type="entry name" value="THIOREDOXIN_2"/>
    <property type="match status" value="1"/>
</dbReference>
<dbReference type="HOGENOM" id="CLU_042529_5_1_10"/>
<evidence type="ECO:0000313" key="3">
    <source>
        <dbReference type="EMBL" id="AFH49645.1"/>
    </source>
</evidence>